<reference evidence="1" key="1">
    <citation type="journal article" date="2008" name="BMC Genomics">
        <title>A conifer genomics resource of 200,000 spruce (Picea spp.) ESTs and 6,464 high-quality, sequence-finished full-length cDNAs for Sitka spruce (Picea sitchensis).</title>
        <authorList>
            <person name="Ralph S.G."/>
            <person name="Chun H.J."/>
            <person name="Kolosova N."/>
            <person name="Cooper D."/>
            <person name="Oddy C."/>
            <person name="Ritland C.E."/>
            <person name="Kirkpatrick R."/>
            <person name="Moore R."/>
            <person name="Barber S."/>
            <person name="Holt R.A."/>
            <person name="Jones S.J."/>
            <person name="Marra M.A."/>
            <person name="Douglas C.J."/>
            <person name="Ritland K."/>
            <person name="Bohlmann J."/>
        </authorList>
    </citation>
    <scope>NUCLEOTIDE SEQUENCE</scope>
    <source>
        <tissue evidence="1">Bark</tissue>
    </source>
</reference>
<organism evidence="1">
    <name type="scientific">Picea sitchensis</name>
    <name type="common">Sitka spruce</name>
    <name type="synonym">Pinus sitchensis</name>
    <dbReference type="NCBI Taxonomy" id="3332"/>
    <lineage>
        <taxon>Eukaryota</taxon>
        <taxon>Viridiplantae</taxon>
        <taxon>Streptophyta</taxon>
        <taxon>Embryophyta</taxon>
        <taxon>Tracheophyta</taxon>
        <taxon>Spermatophyta</taxon>
        <taxon>Pinopsida</taxon>
        <taxon>Pinidae</taxon>
        <taxon>Conifers I</taxon>
        <taxon>Pinales</taxon>
        <taxon>Pinaceae</taxon>
        <taxon>Picea</taxon>
    </lineage>
</organism>
<dbReference type="EMBL" id="EF087446">
    <property type="protein sequence ID" value="ABK26688.1"/>
    <property type="molecule type" value="mRNA"/>
</dbReference>
<evidence type="ECO:0000313" key="1">
    <source>
        <dbReference type="EMBL" id="ABK26688.1"/>
    </source>
</evidence>
<dbReference type="AlphaFoldDB" id="A9P1C7"/>
<name>A9P1C7_PICSI</name>
<sequence>MKVHYSRHYIKVFPTQQEKGQALVLYRLWEMLALRRRMVFWGRQMLQSTW</sequence>
<accession>A9P1C7</accession>
<proteinExistence type="evidence at transcript level"/>
<protein>
    <submittedName>
        <fullName evidence="1">Uncharacterized protein</fullName>
    </submittedName>
</protein>